<feature type="region of interest" description="Disordered" evidence="4">
    <location>
        <begin position="483"/>
        <end position="506"/>
    </location>
</feature>
<dbReference type="InterPro" id="IPR032675">
    <property type="entry name" value="LRR_dom_sf"/>
</dbReference>
<evidence type="ECO:0000313" key="5">
    <source>
        <dbReference type="EMBL" id="GBM97092.1"/>
    </source>
</evidence>
<proteinExistence type="predicted"/>
<name>A0A4Y2K738_ARAVE</name>
<dbReference type="GO" id="GO:0005829">
    <property type="term" value="C:cytosol"/>
    <property type="evidence" value="ECO:0007669"/>
    <property type="project" value="TreeGrafter"/>
</dbReference>
<dbReference type="InterPro" id="IPR001611">
    <property type="entry name" value="Leu-rich_rpt"/>
</dbReference>
<dbReference type="AlphaFoldDB" id="A0A4Y2K738"/>
<evidence type="ECO:0000256" key="3">
    <source>
        <dbReference type="ARBA" id="ARBA00022737"/>
    </source>
</evidence>
<dbReference type="Gene3D" id="3.80.10.10">
    <property type="entry name" value="Ribonuclease Inhibitor"/>
    <property type="match status" value="2"/>
</dbReference>
<feature type="compositionally biased region" description="Basic and acidic residues" evidence="4">
    <location>
        <begin position="483"/>
        <end position="498"/>
    </location>
</feature>
<reference evidence="5 6" key="1">
    <citation type="journal article" date="2019" name="Sci. Rep.">
        <title>Orb-weaving spider Araneus ventricosus genome elucidates the spidroin gene catalogue.</title>
        <authorList>
            <person name="Kono N."/>
            <person name="Nakamura H."/>
            <person name="Ohtoshi R."/>
            <person name="Moran D.A.P."/>
            <person name="Shinohara A."/>
            <person name="Yoshida Y."/>
            <person name="Fujiwara M."/>
            <person name="Mori M."/>
            <person name="Tomita M."/>
            <person name="Arakawa K."/>
        </authorList>
    </citation>
    <scope>NUCLEOTIDE SEQUENCE [LARGE SCALE GENOMIC DNA]</scope>
</reference>
<gene>
    <name evidence="5" type="primary">Lrrc74a</name>
    <name evidence="5" type="ORF">AVEN_112554_1</name>
</gene>
<organism evidence="5 6">
    <name type="scientific">Araneus ventricosus</name>
    <name type="common">Orbweaver spider</name>
    <name type="synonym">Epeira ventricosa</name>
    <dbReference type="NCBI Taxonomy" id="182803"/>
    <lineage>
        <taxon>Eukaryota</taxon>
        <taxon>Metazoa</taxon>
        <taxon>Ecdysozoa</taxon>
        <taxon>Arthropoda</taxon>
        <taxon>Chelicerata</taxon>
        <taxon>Arachnida</taxon>
        <taxon>Araneae</taxon>
        <taxon>Araneomorphae</taxon>
        <taxon>Entelegynae</taxon>
        <taxon>Araneoidea</taxon>
        <taxon>Araneidae</taxon>
        <taxon>Araneus</taxon>
    </lineage>
</organism>
<dbReference type="GO" id="GO:0031267">
    <property type="term" value="F:small GTPase binding"/>
    <property type="evidence" value="ECO:0007669"/>
    <property type="project" value="TreeGrafter"/>
</dbReference>
<keyword evidence="3" id="KW-0677">Repeat</keyword>
<protein>
    <submittedName>
        <fullName evidence="5">Leucine-rich repeat-containing protein 74A</fullName>
    </submittedName>
</protein>
<evidence type="ECO:0000313" key="6">
    <source>
        <dbReference type="Proteomes" id="UP000499080"/>
    </source>
</evidence>
<dbReference type="GO" id="GO:0048471">
    <property type="term" value="C:perinuclear region of cytoplasm"/>
    <property type="evidence" value="ECO:0007669"/>
    <property type="project" value="TreeGrafter"/>
</dbReference>
<dbReference type="Pfam" id="PF00560">
    <property type="entry name" value="LRR_1"/>
    <property type="match status" value="1"/>
</dbReference>
<dbReference type="GO" id="GO:0005634">
    <property type="term" value="C:nucleus"/>
    <property type="evidence" value="ECO:0007669"/>
    <property type="project" value="TreeGrafter"/>
</dbReference>
<dbReference type="Proteomes" id="UP000499080">
    <property type="component" value="Unassembled WGS sequence"/>
</dbReference>
<sequence>MDPPKNGEEKSEKDSDNEFRKTLNETLERLRKLPTTAEEMKLPIEQKSLSNIYIKLCNALKVPVCSIFLSSIESESMDLSYQCVGPLGIIAVTKALIPCQTVKDLNLSYNQLGPKSLRYVTSLLNNNENITRLNLRCNEINKSSADQLRDLISACHSVEFLDLAENNLGDEEFMEIAAALAKIDRTKELNLSRNDAGPDCGLVFGSLINKCSALEKLDLSHNHFETGAAGLFGTFKKSNLKLLDFSHNGINDMIIPDIAKGLRANKTLQVLDLSSNHVTNKGIVDLSPAFKKCSTLEVLQLNNNPFHGPGASAVLNSIGENMKLLDLSGIKGNLNFEKTMAKYKKSGRAVKVLYGSKIRHDLLPRDYRQQRDDSIDESNALVYAQRLADEKGLSLKNVFKGIHASFLVQKTEEASQSADEDTKKDDKDEVRKMSVDDFAKGLMSSPLAPPKAISVELANALSVDETVNLWDVIPRIKWRPDDLAAKAKVKKQEPPPKKSKDKKKKK</sequence>
<dbReference type="PANTHER" id="PTHR24113:SF12">
    <property type="entry name" value="RAN GTPASE-ACTIVATING PROTEIN 1"/>
    <property type="match status" value="1"/>
</dbReference>
<dbReference type="SUPFAM" id="SSF52047">
    <property type="entry name" value="RNI-like"/>
    <property type="match status" value="1"/>
</dbReference>
<evidence type="ECO:0000256" key="2">
    <source>
        <dbReference type="ARBA" id="ARBA00022614"/>
    </source>
</evidence>
<dbReference type="Pfam" id="PF13516">
    <property type="entry name" value="LRR_6"/>
    <property type="match status" value="5"/>
</dbReference>
<evidence type="ECO:0000256" key="4">
    <source>
        <dbReference type="SAM" id="MobiDB-lite"/>
    </source>
</evidence>
<keyword evidence="2" id="KW-0433">Leucine-rich repeat</keyword>
<dbReference type="PANTHER" id="PTHR24113">
    <property type="entry name" value="RAN GTPASE-ACTIVATING PROTEIN 1"/>
    <property type="match status" value="1"/>
</dbReference>
<dbReference type="OrthoDB" id="6429169at2759"/>
<comment type="caution">
    <text evidence="5">The sequence shown here is derived from an EMBL/GenBank/DDBJ whole genome shotgun (WGS) entry which is preliminary data.</text>
</comment>
<keyword evidence="1" id="KW-0343">GTPase activation</keyword>
<accession>A0A4Y2K738</accession>
<feature type="region of interest" description="Disordered" evidence="4">
    <location>
        <begin position="410"/>
        <end position="430"/>
    </location>
</feature>
<dbReference type="GO" id="GO:0005096">
    <property type="term" value="F:GTPase activator activity"/>
    <property type="evidence" value="ECO:0007669"/>
    <property type="project" value="UniProtKB-KW"/>
</dbReference>
<dbReference type="GO" id="GO:0006913">
    <property type="term" value="P:nucleocytoplasmic transport"/>
    <property type="evidence" value="ECO:0007669"/>
    <property type="project" value="TreeGrafter"/>
</dbReference>
<feature type="compositionally biased region" description="Basic and acidic residues" evidence="4">
    <location>
        <begin position="420"/>
        <end position="430"/>
    </location>
</feature>
<dbReference type="InterPro" id="IPR027038">
    <property type="entry name" value="RanGap"/>
</dbReference>
<evidence type="ECO:0000256" key="1">
    <source>
        <dbReference type="ARBA" id="ARBA00022468"/>
    </source>
</evidence>
<dbReference type="EMBL" id="BGPR01004203">
    <property type="protein sequence ID" value="GBM97092.1"/>
    <property type="molecule type" value="Genomic_DNA"/>
</dbReference>
<keyword evidence="6" id="KW-1185">Reference proteome</keyword>
<dbReference type="SMART" id="SM00368">
    <property type="entry name" value="LRR_RI"/>
    <property type="match status" value="6"/>
</dbReference>